<sequence>MSVQTGSLGIFDPKPRPVQLPLTLFFVVLSFFAVGQSSVDPFAAVTPVQTQLDAYNTGDLELFLSAYADDVRLYNFPDELTGEGKDKMRETYGAMFANRPDLQCRLVSRIVMGNRVLDHESVVFDSKSPPVEVVAMYLVEDGLIREVRFLR</sequence>
<dbReference type="SUPFAM" id="SSF54427">
    <property type="entry name" value="NTF2-like"/>
    <property type="match status" value="1"/>
</dbReference>
<protein>
    <submittedName>
        <fullName evidence="2">Steroid delta-isomerase</fullName>
    </submittedName>
</protein>
<dbReference type="InterPro" id="IPR037401">
    <property type="entry name" value="SnoaL-like"/>
</dbReference>
<evidence type="ECO:0000313" key="2">
    <source>
        <dbReference type="EMBL" id="PHK99122.1"/>
    </source>
</evidence>
<keyword evidence="3" id="KW-1185">Reference proteome</keyword>
<dbReference type="InterPro" id="IPR032710">
    <property type="entry name" value="NTF2-like_dom_sf"/>
</dbReference>
<dbReference type="Gene3D" id="3.10.450.50">
    <property type="match status" value="1"/>
</dbReference>
<feature type="domain" description="SnoaL-like" evidence="1">
    <location>
        <begin position="48"/>
        <end position="146"/>
    </location>
</feature>
<reference evidence="2 3" key="1">
    <citation type="submission" date="2017-10" db="EMBL/GenBank/DDBJ databases">
        <title>The draft genome sequence of Lewinella marina KCTC 32374.</title>
        <authorList>
            <person name="Wang K."/>
        </authorList>
    </citation>
    <scope>NUCLEOTIDE SEQUENCE [LARGE SCALE GENOMIC DNA]</scope>
    <source>
        <strain evidence="2 3">MKG-38</strain>
    </source>
</reference>
<dbReference type="Pfam" id="PF12680">
    <property type="entry name" value="SnoaL_2"/>
    <property type="match status" value="1"/>
</dbReference>
<dbReference type="AlphaFoldDB" id="A0A2G0CGM0"/>
<dbReference type="OrthoDB" id="9797498at2"/>
<accession>A0A2G0CGM0</accession>
<evidence type="ECO:0000313" key="3">
    <source>
        <dbReference type="Proteomes" id="UP000226437"/>
    </source>
</evidence>
<gene>
    <name evidence="2" type="ORF">CGL56_06585</name>
</gene>
<keyword evidence="2" id="KW-0413">Isomerase</keyword>
<comment type="caution">
    <text evidence="2">The sequence shown here is derived from an EMBL/GenBank/DDBJ whole genome shotgun (WGS) entry which is preliminary data.</text>
</comment>
<name>A0A2G0CGM0_9BACT</name>
<dbReference type="EMBL" id="PDLO01000002">
    <property type="protein sequence ID" value="PHK99122.1"/>
    <property type="molecule type" value="Genomic_DNA"/>
</dbReference>
<dbReference type="GO" id="GO:0016853">
    <property type="term" value="F:isomerase activity"/>
    <property type="evidence" value="ECO:0007669"/>
    <property type="project" value="UniProtKB-KW"/>
</dbReference>
<organism evidence="2 3">
    <name type="scientific">Neolewinella marina</name>
    <dbReference type="NCBI Taxonomy" id="438751"/>
    <lineage>
        <taxon>Bacteria</taxon>
        <taxon>Pseudomonadati</taxon>
        <taxon>Bacteroidota</taxon>
        <taxon>Saprospiria</taxon>
        <taxon>Saprospirales</taxon>
        <taxon>Lewinellaceae</taxon>
        <taxon>Neolewinella</taxon>
    </lineage>
</organism>
<proteinExistence type="predicted"/>
<dbReference type="Proteomes" id="UP000226437">
    <property type="component" value="Unassembled WGS sequence"/>
</dbReference>
<evidence type="ECO:0000259" key="1">
    <source>
        <dbReference type="Pfam" id="PF12680"/>
    </source>
</evidence>